<dbReference type="InterPro" id="IPR019434">
    <property type="entry name" value="DUF2423"/>
</dbReference>
<feature type="region of interest" description="Disordered" evidence="1">
    <location>
        <begin position="76"/>
        <end position="142"/>
    </location>
</feature>
<accession>A0A1E5RF13</accession>
<evidence type="ECO:0000313" key="3">
    <source>
        <dbReference type="EMBL" id="OEJ85492.1"/>
    </source>
</evidence>
<evidence type="ECO:0000256" key="1">
    <source>
        <dbReference type="SAM" id="MobiDB-lite"/>
    </source>
</evidence>
<dbReference type="STRING" id="56408.A0A1E5RF13"/>
<sequence length="142" mass="16054">MAKSLRASSTIKAKAFRKNNLEYQKYADSRVLRISEKLKQNYINEKVKKYLKEHEGLETVDEDIMAQFAAEAEKLIGSKSQPRVDGNGAQDIDSMDTDGATDGDKSAAKSISTSGWRDARHLNYRKAKKMKKSKKRGSFTKF</sequence>
<evidence type="ECO:0000313" key="4">
    <source>
        <dbReference type="Proteomes" id="UP000095728"/>
    </source>
</evidence>
<reference evidence="4" key="1">
    <citation type="journal article" date="2016" name="Genome Announc.">
        <title>Genome sequences of three species of Hanseniaspora isolated from spontaneous wine fermentations.</title>
        <authorList>
            <person name="Sternes P.R."/>
            <person name="Lee D."/>
            <person name="Kutyna D.R."/>
            <person name="Borneman A.R."/>
        </authorList>
    </citation>
    <scope>NUCLEOTIDE SEQUENCE [LARGE SCALE GENOMIC DNA]</scope>
    <source>
        <strain evidence="4">AWRI3579</strain>
    </source>
</reference>
<dbReference type="PANTHER" id="PTHR28219:SF1">
    <property type="entry name" value="UPF0642 PROTEIN YBL028C"/>
    <property type="match status" value="1"/>
</dbReference>
<name>A0A1E5RF13_9ASCO</name>
<comment type="caution">
    <text evidence="3">The sequence shown here is derived from an EMBL/GenBank/DDBJ whole genome shotgun (WGS) entry which is preliminary data.</text>
</comment>
<organism evidence="3 4">
    <name type="scientific">Hanseniaspora osmophila</name>
    <dbReference type="NCBI Taxonomy" id="56408"/>
    <lineage>
        <taxon>Eukaryota</taxon>
        <taxon>Fungi</taxon>
        <taxon>Dikarya</taxon>
        <taxon>Ascomycota</taxon>
        <taxon>Saccharomycotina</taxon>
        <taxon>Saccharomycetes</taxon>
        <taxon>Saccharomycodales</taxon>
        <taxon>Saccharomycodaceae</taxon>
        <taxon>Hanseniaspora</taxon>
    </lineage>
</organism>
<dbReference type="GO" id="GO:0030687">
    <property type="term" value="C:preribosome, large subunit precursor"/>
    <property type="evidence" value="ECO:0007669"/>
    <property type="project" value="TreeGrafter"/>
</dbReference>
<feature type="compositionally biased region" description="Basic residues" evidence="1">
    <location>
        <begin position="122"/>
        <end position="142"/>
    </location>
</feature>
<proteinExistence type="predicted"/>
<gene>
    <name evidence="3" type="ORF">AWRI3579_g2134</name>
</gene>
<dbReference type="EMBL" id="LPNM01000007">
    <property type="protein sequence ID" value="OEJ85492.1"/>
    <property type="molecule type" value="Genomic_DNA"/>
</dbReference>
<keyword evidence="4" id="KW-1185">Reference proteome</keyword>
<protein>
    <submittedName>
        <fullName evidence="3">UPF0642 protein</fullName>
    </submittedName>
</protein>
<dbReference type="AlphaFoldDB" id="A0A1E5RF13"/>
<dbReference type="Pfam" id="PF10338">
    <property type="entry name" value="YBL028C_N"/>
    <property type="match status" value="1"/>
</dbReference>
<dbReference type="OrthoDB" id="4087970at2759"/>
<feature type="domain" description="DUF2423" evidence="2">
    <location>
        <begin position="1"/>
        <end position="43"/>
    </location>
</feature>
<dbReference type="FunCoup" id="A0A1E5RF13">
    <property type="interactions" value="97"/>
</dbReference>
<evidence type="ECO:0000259" key="2">
    <source>
        <dbReference type="Pfam" id="PF10338"/>
    </source>
</evidence>
<dbReference type="InParanoid" id="A0A1E5RF13"/>
<dbReference type="Proteomes" id="UP000095728">
    <property type="component" value="Unassembled WGS sequence"/>
</dbReference>
<dbReference type="PANTHER" id="PTHR28219">
    <property type="entry name" value="UPF0642 PROTEIN YBL028C"/>
    <property type="match status" value="1"/>
</dbReference>